<dbReference type="RefSeq" id="WP_278058878.1">
    <property type="nucleotide sequence ID" value="NZ_CP121247.1"/>
</dbReference>
<comment type="caution">
    <text evidence="2">The sequence shown here is derived from an EMBL/GenBank/DDBJ whole genome shotgun (WGS) entry which is preliminary data.</text>
</comment>
<dbReference type="InterPro" id="IPR002145">
    <property type="entry name" value="CopG"/>
</dbReference>
<dbReference type="Proteomes" id="UP001235966">
    <property type="component" value="Unassembled WGS sequence"/>
</dbReference>
<evidence type="ECO:0000313" key="3">
    <source>
        <dbReference type="Proteomes" id="UP001235966"/>
    </source>
</evidence>
<reference evidence="2 3" key="1">
    <citation type="submission" date="2023-07" db="EMBL/GenBank/DDBJ databases">
        <title>Sequencing the genomes of 1000 actinobacteria strains.</title>
        <authorList>
            <person name="Klenk H.-P."/>
        </authorList>
    </citation>
    <scope>NUCLEOTIDE SEQUENCE [LARGE SCALE GENOMIC DNA]</scope>
    <source>
        <strain evidence="2 3">DSM 102162</strain>
    </source>
</reference>
<organism evidence="2 3">
    <name type="scientific">Arcanobacterium wilhelmae</name>
    <dbReference type="NCBI Taxonomy" id="1803177"/>
    <lineage>
        <taxon>Bacteria</taxon>
        <taxon>Bacillati</taxon>
        <taxon>Actinomycetota</taxon>
        <taxon>Actinomycetes</taxon>
        <taxon>Actinomycetales</taxon>
        <taxon>Actinomycetaceae</taxon>
        <taxon>Arcanobacterium</taxon>
    </lineage>
</organism>
<sequence>MNVKDFMEKHGLSDQDLDQMAASYEAGDYPTSGNRVYVGSHLSAVGMKRVTVAYPASDAQEVKEIARARGVSASDIYRTALAHYLAESDIA</sequence>
<dbReference type="EMBL" id="JAUSQW010000001">
    <property type="protein sequence ID" value="MDP9801133.1"/>
    <property type="molecule type" value="Genomic_DNA"/>
</dbReference>
<name>A0ABT9NBQ2_9ACTO</name>
<proteinExistence type="predicted"/>
<feature type="domain" description="Ribbon-helix-helix protein CopG" evidence="1">
    <location>
        <begin position="48"/>
        <end position="87"/>
    </location>
</feature>
<dbReference type="CDD" id="cd21631">
    <property type="entry name" value="RHH_CopG_NikR-like"/>
    <property type="match status" value="1"/>
</dbReference>
<accession>A0ABT9NBQ2</accession>
<evidence type="ECO:0000259" key="1">
    <source>
        <dbReference type="Pfam" id="PF01402"/>
    </source>
</evidence>
<gene>
    <name evidence="2" type="ORF">J2S49_001209</name>
</gene>
<evidence type="ECO:0000313" key="2">
    <source>
        <dbReference type="EMBL" id="MDP9801133.1"/>
    </source>
</evidence>
<protein>
    <recommendedName>
        <fullName evidence="1">Ribbon-helix-helix protein CopG domain-containing protein</fullName>
    </recommendedName>
</protein>
<keyword evidence="3" id="KW-1185">Reference proteome</keyword>
<dbReference type="Pfam" id="PF01402">
    <property type="entry name" value="RHH_1"/>
    <property type="match status" value="1"/>
</dbReference>